<feature type="transmembrane region" description="Helical" evidence="1">
    <location>
        <begin position="98"/>
        <end position="116"/>
    </location>
</feature>
<dbReference type="GO" id="GO:0006814">
    <property type="term" value="P:sodium ion transport"/>
    <property type="evidence" value="ECO:0007669"/>
    <property type="project" value="InterPro"/>
</dbReference>
<feature type="transmembrane region" description="Helical" evidence="1">
    <location>
        <begin position="280"/>
        <end position="300"/>
    </location>
</feature>
<dbReference type="InterPro" id="IPR001927">
    <property type="entry name" value="Na/Gal_symport"/>
</dbReference>
<comment type="caution">
    <text evidence="2">The sequence shown here is derived from an EMBL/GenBank/DDBJ whole genome shotgun (WGS) entry which is preliminary data.</text>
</comment>
<feature type="transmembrane region" description="Helical" evidence="1">
    <location>
        <begin position="58"/>
        <end position="77"/>
    </location>
</feature>
<keyword evidence="1" id="KW-0472">Membrane</keyword>
<feature type="transmembrane region" description="Helical" evidence="1">
    <location>
        <begin position="162"/>
        <end position="182"/>
    </location>
</feature>
<feature type="transmembrane region" description="Helical" evidence="1">
    <location>
        <begin position="312"/>
        <end position="329"/>
    </location>
</feature>
<keyword evidence="3" id="KW-1185">Reference proteome</keyword>
<dbReference type="GO" id="GO:0015293">
    <property type="term" value="F:symporter activity"/>
    <property type="evidence" value="ECO:0007669"/>
    <property type="project" value="InterPro"/>
</dbReference>
<dbReference type="InterPro" id="IPR039672">
    <property type="entry name" value="MFS_2"/>
</dbReference>
<evidence type="ECO:0000256" key="1">
    <source>
        <dbReference type="SAM" id="Phobius"/>
    </source>
</evidence>
<dbReference type="AlphaFoldDB" id="A0A7W5B3H9"/>
<keyword evidence="1" id="KW-1133">Transmembrane helix</keyword>
<protein>
    <submittedName>
        <fullName evidence="2">GPH family glycoside/pentoside/hexuronide:cation symporter</fullName>
    </submittedName>
</protein>
<feature type="transmembrane region" description="Helical" evidence="1">
    <location>
        <begin position="122"/>
        <end position="142"/>
    </location>
</feature>
<proteinExistence type="predicted"/>
<feature type="transmembrane region" description="Helical" evidence="1">
    <location>
        <begin position="378"/>
        <end position="402"/>
    </location>
</feature>
<feature type="transmembrane region" description="Helical" evidence="1">
    <location>
        <begin position="194"/>
        <end position="213"/>
    </location>
</feature>
<feature type="transmembrane region" description="Helical" evidence="1">
    <location>
        <begin position="28"/>
        <end position="52"/>
    </location>
</feature>
<gene>
    <name evidence="2" type="ORF">FHS18_005847</name>
</gene>
<keyword evidence="1" id="KW-0812">Transmembrane</keyword>
<dbReference type="Gene3D" id="1.20.1250.20">
    <property type="entry name" value="MFS general substrate transporter like domains"/>
    <property type="match status" value="2"/>
</dbReference>
<evidence type="ECO:0000313" key="3">
    <source>
        <dbReference type="Proteomes" id="UP000570361"/>
    </source>
</evidence>
<dbReference type="InterPro" id="IPR036259">
    <property type="entry name" value="MFS_trans_sf"/>
</dbReference>
<organism evidence="2 3">
    <name type="scientific">Paenibacillus phyllosphaerae</name>
    <dbReference type="NCBI Taxonomy" id="274593"/>
    <lineage>
        <taxon>Bacteria</taxon>
        <taxon>Bacillati</taxon>
        <taxon>Bacillota</taxon>
        <taxon>Bacilli</taxon>
        <taxon>Bacillales</taxon>
        <taxon>Paenibacillaceae</taxon>
        <taxon>Paenibacillus</taxon>
    </lineage>
</organism>
<dbReference type="EMBL" id="JACHXK010000021">
    <property type="protein sequence ID" value="MBB3113734.1"/>
    <property type="molecule type" value="Genomic_DNA"/>
</dbReference>
<dbReference type="CDD" id="cd17332">
    <property type="entry name" value="MFS_MelB_like"/>
    <property type="match status" value="1"/>
</dbReference>
<dbReference type="Pfam" id="PF13347">
    <property type="entry name" value="MFS_2"/>
    <property type="match status" value="1"/>
</dbReference>
<accession>A0A7W5B3H9</accession>
<dbReference type="GO" id="GO:0005886">
    <property type="term" value="C:plasma membrane"/>
    <property type="evidence" value="ECO:0007669"/>
    <property type="project" value="TreeGrafter"/>
</dbReference>
<sequence>MSSTATLDHAESAGNPVQSEKLSLKERLGYAVGDLSTNIIFTAISTFLTFFYTDIAGISAGIVGTIFLITRIVDGVLDIGIGALVDRTKSKHGKARPWIKWMAVPFGLSVMLLFTAPDLGPTGAIIYASVTYFICMLIYSCINIPYSAMNSLMTQDPYQRTLLNITRMVLALTGGVAISMFAMPMVNGFGGGKMGWATTFGIIGAVSPFLYAITYKTTKERVKPVVVQKDIPLRVGAKSLMRNKYWMIVLGFSIFLFLNTGISSALNIYYAQYILHNPGLVAALGIGSILPIIAGILLCAPLMKRIGKRNTILVGCAVTLAGSLLILVDPSNFEIVLISTILKTLGVAPAVATGSALLSDTVEYGEWKTGARTEGLIFSGASLASKIGSGFSGAIVGWALAIGGYQGGLEMQSDSAITAIKVLFIGFPIVLVLLQIVFMLFYTLEKKLPSIMEELQSLSGKAKQ</sequence>
<dbReference type="Proteomes" id="UP000570361">
    <property type="component" value="Unassembled WGS sequence"/>
</dbReference>
<name>A0A7W5B3H9_9BACL</name>
<dbReference type="SUPFAM" id="SSF103473">
    <property type="entry name" value="MFS general substrate transporter"/>
    <property type="match status" value="1"/>
</dbReference>
<feature type="transmembrane region" description="Helical" evidence="1">
    <location>
        <begin position="422"/>
        <end position="442"/>
    </location>
</feature>
<reference evidence="2 3" key="1">
    <citation type="submission" date="2020-08" db="EMBL/GenBank/DDBJ databases">
        <title>Genomic Encyclopedia of Type Strains, Phase III (KMG-III): the genomes of soil and plant-associated and newly described type strains.</title>
        <authorList>
            <person name="Whitman W."/>
        </authorList>
    </citation>
    <scope>NUCLEOTIDE SEQUENCE [LARGE SCALE GENOMIC DNA]</scope>
    <source>
        <strain evidence="2 3">CECT 5862</strain>
    </source>
</reference>
<dbReference type="RefSeq" id="WP_183603806.1">
    <property type="nucleotide sequence ID" value="NZ_JACHXK010000021.1"/>
</dbReference>
<feature type="transmembrane region" description="Helical" evidence="1">
    <location>
        <begin position="245"/>
        <end position="268"/>
    </location>
</feature>
<dbReference type="PANTHER" id="PTHR11328:SF24">
    <property type="entry name" value="MAJOR FACILITATOR SUPERFAMILY (MFS) PROFILE DOMAIN-CONTAINING PROTEIN"/>
    <property type="match status" value="1"/>
</dbReference>
<evidence type="ECO:0000313" key="2">
    <source>
        <dbReference type="EMBL" id="MBB3113734.1"/>
    </source>
</evidence>
<dbReference type="GO" id="GO:0008643">
    <property type="term" value="P:carbohydrate transport"/>
    <property type="evidence" value="ECO:0007669"/>
    <property type="project" value="InterPro"/>
</dbReference>
<dbReference type="PANTHER" id="PTHR11328">
    <property type="entry name" value="MAJOR FACILITATOR SUPERFAMILY DOMAIN-CONTAINING PROTEIN"/>
    <property type="match status" value="1"/>
</dbReference>
<dbReference type="NCBIfam" id="TIGR00792">
    <property type="entry name" value="gph"/>
    <property type="match status" value="1"/>
</dbReference>